<sequence length="21" mass="2567">MEVFFQSDFCLNWITISTKEK</sequence>
<proteinExistence type="predicted"/>
<protein>
    <submittedName>
        <fullName evidence="1">Uncharacterized protein</fullName>
    </submittedName>
</protein>
<evidence type="ECO:0000313" key="2">
    <source>
        <dbReference type="Proteomes" id="UP000076858"/>
    </source>
</evidence>
<evidence type="ECO:0000313" key="1">
    <source>
        <dbReference type="EMBL" id="KZS02838.1"/>
    </source>
</evidence>
<accession>A0A164K0U8</accession>
<reference evidence="1 2" key="1">
    <citation type="submission" date="2016-03" db="EMBL/GenBank/DDBJ databases">
        <title>EvidentialGene: Evidence-directed Construction of Genes on Genomes.</title>
        <authorList>
            <person name="Gilbert D.G."/>
            <person name="Choi J.-H."/>
            <person name="Mockaitis K."/>
            <person name="Colbourne J."/>
            <person name="Pfrender M."/>
        </authorList>
    </citation>
    <scope>NUCLEOTIDE SEQUENCE [LARGE SCALE GENOMIC DNA]</scope>
    <source>
        <strain evidence="1 2">Xinb3</strain>
        <tissue evidence="1">Complete organism</tissue>
    </source>
</reference>
<comment type="caution">
    <text evidence="1">The sequence shown here is derived from an EMBL/GenBank/DDBJ whole genome shotgun (WGS) entry which is preliminary data.</text>
</comment>
<dbReference type="AlphaFoldDB" id="A0A164K0U8"/>
<gene>
    <name evidence="1" type="ORF">APZ42_034574</name>
</gene>
<dbReference type="Proteomes" id="UP000076858">
    <property type="component" value="Unassembled WGS sequence"/>
</dbReference>
<keyword evidence="2" id="KW-1185">Reference proteome</keyword>
<organism evidence="1 2">
    <name type="scientific">Daphnia magna</name>
    <dbReference type="NCBI Taxonomy" id="35525"/>
    <lineage>
        <taxon>Eukaryota</taxon>
        <taxon>Metazoa</taxon>
        <taxon>Ecdysozoa</taxon>
        <taxon>Arthropoda</taxon>
        <taxon>Crustacea</taxon>
        <taxon>Branchiopoda</taxon>
        <taxon>Diplostraca</taxon>
        <taxon>Cladocera</taxon>
        <taxon>Anomopoda</taxon>
        <taxon>Daphniidae</taxon>
        <taxon>Daphnia</taxon>
    </lineage>
</organism>
<dbReference type="EMBL" id="LRGB01003390">
    <property type="protein sequence ID" value="KZS02838.1"/>
    <property type="molecule type" value="Genomic_DNA"/>
</dbReference>
<name>A0A164K0U8_9CRUS</name>